<name>A0A1G4KHQ1_9SACH</name>
<proteinExistence type="predicted"/>
<feature type="region of interest" description="Disordered" evidence="1">
    <location>
        <begin position="478"/>
        <end position="505"/>
    </location>
</feature>
<feature type="compositionally biased region" description="Basic and acidic residues" evidence="1">
    <location>
        <begin position="60"/>
        <end position="70"/>
    </location>
</feature>
<feature type="compositionally biased region" description="Polar residues" evidence="1">
    <location>
        <begin position="478"/>
        <end position="490"/>
    </location>
</feature>
<gene>
    <name evidence="2" type="ORF">LAMI_0H13388G</name>
</gene>
<dbReference type="EMBL" id="LT598468">
    <property type="protein sequence ID" value="SCV04097.1"/>
    <property type="molecule type" value="Genomic_DNA"/>
</dbReference>
<feature type="compositionally biased region" description="Basic and acidic residues" evidence="1">
    <location>
        <begin position="30"/>
        <end position="40"/>
    </location>
</feature>
<organism evidence="2 3">
    <name type="scientific">Lachancea mirantina</name>
    <dbReference type="NCBI Taxonomy" id="1230905"/>
    <lineage>
        <taxon>Eukaryota</taxon>
        <taxon>Fungi</taxon>
        <taxon>Dikarya</taxon>
        <taxon>Ascomycota</taxon>
        <taxon>Saccharomycotina</taxon>
        <taxon>Saccharomycetes</taxon>
        <taxon>Saccharomycetales</taxon>
        <taxon>Saccharomycetaceae</taxon>
        <taxon>Lachancea</taxon>
    </lineage>
</organism>
<protein>
    <submittedName>
        <fullName evidence="2">LAMI_0H13388g1_1</fullName>
    </submittedName>
</protein>
<feature type="compositionally biased region" description="Basic residues" evidence="1">
    <location>
        <begin position="496"/>
        <end position="505"/>
    </location>
</feature>
<dbReference type="Proteomes" id="UP000191024">
    <property type="component" value="Chromosome H"/>
</dbReference>
<evidence type="ECO:0000313" key="2">
    <source>
        <dbReference type="EMBL" id="SCV04097.1"/>
    </source>
</evidence>
<reference evidence="3" key="1">
    <citation type="submission" date="2016-03" db="EMBL/GenBank/DDBJ databases">
        <authorList>
            <person name="Devillers H."/>
        </authorList>
    </citation>
    <scope>NUCLEOTIDE SEQUENCE [LARGE SCALE GENOMIC DNA]</scope>
</reference>
<feature type="region of interest" description="Disordered" evidence="1">
    <location>
        <begin position="382"/>
        <end position="412"/>
    </location>
</feature>
<feature type="region of interest" description="Disordered" evidence="1">
    <location>
        <begin position="30"/>
        <end position="98"/>
    </location>
</feature>
<accession>A0A1G4KHQ1</accession>
<dbReference type="OrthoDB" id="4068351at2759"/>
<dbReference type="STRING" id="1230905.A0A1G4KHQ1"/>
<dbReference type="AlphaFoldDB" id="A0A1G4KHQ1"/>
<sequence>MDGAALSGGLDGTVSGVTGALRELSLGELNRGEHHLRERGSGFTRKPTKPVSPKNGASRVLERHFPEGTETHPVSLQDSDLETETGSYAAEERPHEEQGVVPRLKNEIYHLRLELSQKEEDAARLQKLLNHSWSTKTQQQQTTTATRAVRHGAGDSFQDVPLLQNCDVLSHCSTSPYKGSKTPSSVKTSGSLATTTVDEANEERQVLKGAFMPFLQRTIDTLKASDVFEEDAHRIDKRFGKLKAAKCGTDGYLEALVQMLNEVTHLQRQCVALLNRELLIKRVSSQLEFLFTIFLDPEQYGLMKQEHVDELKSSMLDILVEVFDYDFDTGRPNVRPPLPEGELRKDDTRERGKPFYKIKKVKTLQKGLNICVGALQEYSTTKMMQRSKKPATTDATTRNKIQHPPPPATDASRLQTALEFIPIGFDEKMLQEGSPIRTKFSSEINQRIQLTPRALALREIPAENGDSLQQFFTEFLHETSSQDNSRSSIGSAGAKSSRRPRVVPQ</sequence>
<evidence type="ECO:0000313" key="3">
    <source>
        <dbReference type="Proteomes" id="UP000191024"/>
    </source>
</evidence>
<keyword evidence="3" id="KW-1185">Reference proteome</keyword>
<evidence type="ECO:0000256" key="1">
    <source>
        <dbReference type="SAM" id="MobiDB-lite"/>
    </source>
</evidence>